<evidence type="ECO:0000313" key="2">
    <source>
        <dbReference type="Proteomes" id="UP000701801"/>
    </source>
</evidence>
<organism evidence="1 2">
    <name type="scientific">Hymenoscyphus albidus</name>
    <dbReference type="NCBI Taxonomy" id="595503"/>
    <lineage>
        <taxon>Eukaryota</taxon>
        <taxon>Fungi</taxon>
        <taxon>Dikarya</taxon>
        <taxon>Ascomycota</taxon>
        <taxon>Pezizomycotina</taxon>
        <taxon>Leotiomycetes</taxon>
        <taxon>Helotiales</taxon>
        <taxon>Helotiaceae</taxon>
        <taxon>Hymenoscyphus</taxon>
    </lineage>
</organism>
<dbReference type="AlphaFoldDB" id="A0A9N9LNL8"/>
<evidence type="ECO:0000313" key="1">
    <source>
        <dbReference type="EMBL" id="CAG8975851.1"/>
    </source>
</evidence>
<reference evidence="1" key="1">
    <citation type="submission" date="2021-07" db="EMBL/GenBank/DDBJ databases">
        <authorList>
            <person name="Durling M."/>
        </authorList>
    </citation>
    <scope>NUCLEOTIDE SEQUENCE</scope>
</reference>
<dbReference type="Proteomes" id="UP000701801">
    <property type="component" value="Unassembled WGS sequence"/>
</dbReference>
<dbReference type="EMBL" id="CAJVRM010000153">
    <property type="protein sequence ID" value="CAG8975851.1"/>
    <property type="molecule type" value="Genomic_DNA"/>
</dbReference>
<comment type="caution">
    <text evidence="1">The sequence shown here is derived from an EMBL/GenBank/DDBJ whole genome shotgun (WGS) entry which is preliminary data.</text>
</comment>
<accession>A0A9N9LNL8</accession>
<name>A0A9N9LNL8_9HELO</name>
<protein>
    <submittedName>
        <fullName evidence="1">Uncharacterized protein</fullName>
    </submittedName>
</protein>
<proteinExistence type="predicted"/>
<keyword evidence="2" id="KW-1185">Reference proteome</keyword>
<sequence length="121" mass="13419">MTATREAVTKKVLSAMCLWYKFAPISLSSPASVLASDFDRVDLVVRARSLSSKRMVPLDQNTGPVQFDRKVRTPTARTLYPLTPLYAELKSMLEIAFEPPIAKNEQYGNVGRARLGGEEEG</sequence>
<gene>
    <name evidence="1" type="ORF">HYALB_00010247</name>
</gene>